<evidence type="ECO:0000259" key="2">
    <source>
        <dbReference type="Pfam" id="PF03454"/>
    </source>
</evidence>
<dbReference type="GO" id="GO:0006777">
    <property type="term" value="P:Mo-molybdopterin cofactor biosynthetic process"/>
    <property type="evidence" value="ECO:0007669"/>
    <property type="project" value="UniProtKB-UniRule"/>
</dbReference>
<comment type="catalytic activity">
    <reaction evidence="1">
        <text>molybdopterin + ATP + H(+) = adenylyl-molybdopterin + diphosphate</text>
        <dbReference type="Rhea" id="RHEA:31331"/>
        <dbReference type="ChEBI" id="CHEBI:15378"/>
        <dbReference type="ChEBI" id="CHEBI:30616"/>
        <dbReference type="ChEBI" id="CHEBI:33019"/>
        <dbReference type="ChEBI" id="CHEBI:58698"/>
        <dbReference type="ChEBI" id="CHEBI:62727"/>
    </reaction>
</comment>
<dbReference type="GO" id="GO:0061599">
    <property type="term" value="F:molybdopterin molybdotransferase activity"/>
    <property type="evidence" value="ECO:0007669"/>
    <property type="project" value="UniProtKB-UniRule"/>
</dbReference>
<keyword evidence="1" id="KW-0460">Magnesium</keyword>
<evidence type="ECO:0000313" key="3">
    <source>
        <dbReference type="EMBL" id="WOL01536.1"/>
    </source>
</evidence>
<accession>A0AAQ3Q759</accession>
<dbReference type="Gene3D" id="2.40.340.10">
    <property type="entry name" value="MoeA, C-terminal, domain IV"/>
    <property type="match status" value="1"/>
</dbReference>
<dbReference type="EC" id="2.7.7.75" evidence="1"/>
<evidence type="ECO:0000313" key="4">
    <source>
        <dbReference type="Proteomes" id="UP001327560"/>
    </source>
</evidence>
<dbReference type="SUPFAM" id="SSF63867">
    <property type="entry name" value="MoeA C-terminal domain-like"/>
    <property type="match status" value="1"/>
</dbReference>
<comment type="pathway">
    <text evidence="1">Cofactor biosynthesis; molybdopterin biosynthesis.</text>
</comment>
<dbReference type="Pfam" id="PF03454">
    <property type="entry name" value="MoeA_C"/>
    <property type="match status" value="1"/>
</dbReference>
<keyword evidence="1" id="KW-0501">Molybdenum cofactor biosynthesis</keyword>
<comment type="function">
    <text evidence="1">Catalyzes two steps in the biosynthesis of the molybdenum cofactor. In the first step, molybdopterin is adenylated. Subsequently, molybdate is inserted into adenylated molybdopterin and AMP is released.</text>
</comment>
<dbReference type="InterPro" id="IPR036688">
    <property type="entry name" value="MoeA_C_domain_IV_sf"/>
</dbReference>
<dbReference type="GO" id="GO:0061598">
    <property type="term" value="F:molybdopterin adenylyltransferase activity"/>
    <property type="evidence" value="ECO:0007669"/>
    <property type="project" value="UniProtKB-UniRule"/>
</dbReference>
<dbReference type="AlphaFoldDB" id="A0AAQ3Q759"/>
<name>A0AAQ3Q759_9LILI</name>
<dbReference type="EMBL" id="CP136892">
    <property type="protein sequence ID" value="WOL01536.1"/>
    <property type="molecule type" value="Genomic_DNA"/>
</dbReference>
<proteinExistence type="inferred from homology"/>
<dbReference type="InterPro" id="IPR005111">
    <property type="entry name" value="MoeA_C_domain_IV"/>
</dbReference>
<dbReference type="GO" id="GO:0005524">
    <property type="term" value="F:ATP binding"/>
    <property type="evidence" value="ECO:0007669"/>
    <property type="project" value="UniProtKB-UniRule"/>
</dbReference>
<feature type="domain" description="MoeA C-terminal" evidence="2">
    <location>
        <begin position="72"/>
        <end position="143"/>
    </location>
</feature>
<comment type="similarity">
    <text evidence="1">Belongs to the MoeA family.</text>
</comment>
<dbReference type="InterPro" id="IPR038987">
    <property type="entry name" value="MoeA-like"/>
</dbReference>
<dbReference type="Proteomes" id="UP001327560">
    <property type="component" value="Chromosome 3"/>
</dbReference>
<dbReference type="FunFam" id="2.40.340.10:FF:000004">
    <property type="entry name" value="Molybdopterin molybdenumtransferase"/>
    <property type="match status" value="1"/>
</dbReference>
<keyword evidence="4" id="KW-1185">Reference proteome</keyword>
<keyword evidence="1" id="KW-0479">Metal-binding</keyword>
<gene>
    <name evidence="3" type="ORF">Cni_G10253</name>
</gene>
<keyword evidence="1" id="KW-0500">Molybdenum</keyword>
<dbReference type="EC" id="2.10.1.1" evidence="1"/>
<comment type="cofactor">
    <cofactor evidence="1">
        <name>Mg(2+)</name>
        <dbReference type="ChEBI" id="CHEBI:18420"/>
    </cofactor>
</comment>
<evidence type="ECO:0000256" key="1">
    <source>
        <dbReference type="RuleBase" id="RU365090"/>
    </source>
</evidence>
<organism evidence="3 4">
    <name type="scientific">Canna indica</name>
    <name type="common">Indian-shot</name>
    <dbReference type="NCBI Taxonomy" id="4628"/>
    <lineage>
        <taxon>Eukaryota</taxon>
        <taxon>Viridiplantae</taxon>
        <taxon>Streptophyta</taxon>
        <taxon>Embryophyta</taxon>
        <taxon>Tracheophyta</taxon>
        <taxon>Spermatophyta</taxon>
        <taxon>Magnoliopsida</taxon>
        <taxon>Liliopsida</taxon>
        <taxon>Zingiberales</taxon>
        <taxon>Cannaceae</taxon>
        <taxon>Canna</taxon>
    </lineage>
</organism>
<keyword evidence="1" id="KW-0808">Transferase</keyword>
<comment type="catalytic activity">
    <reaction evidence="1">
        <text>adenylyl-molybdopterin + molybdate = Mo-molybdopterin + AMP + H(+)</text>
        <dbReference type="Rhea" id="RHEA:35047"/>
        <dbReference type="ChEBI" id="CHEBI:15378"/>
        <dbReference type="ChEBI" id="CHEBI:36264"/>
        <dbReference type="ChEBI" id="CHEBI:62727"/>
        <dbReference type="ChEBI" id="CHEBI:71302"/>
        <dbReference type="ChEBI" id="CHEBI:456215"/>
    </reaction>
</comment>
<dbReference type="PANTHER" id="PTHR10192:SF5">
    <property type="entry name" value="GEPHYRIN"/>
    <property type="match status" value="1"/>
</dbReference>
<dbReference type="PANTHER" id="PTHR10192">
    <property type="entry name" value="MOLYBDOPTERIN BIOSYNTHESIS PROTEIN"/>
    <property type="match status" value="1"/>
</dbReference>
<dbReference type="GO" id="GO:0005829">
    <property type="term" value="C:cytosol"/>
    <property type="evidence" value="ECO:0007669"/>
    <property type="project" value="TreeGrafter"/>
</dbReference>
<dbReference type="GO" id="GO:0046872">
    <property type="term" value="F:metal ion binding"/>
    <property type="evidence" value="ECO:0007669"/>
    <property type="project" value="UniProtKB-UniRule"/>
</dbReference>
<sequence>MTQKAKRKMQLWSFKSGKGHFFVNDEGVWWSMLIEVVAALLTAEGRGQWFLDAVELATANHELNRVHARIVHPIRPDPYRPYYHCAIVRWELDDGSGSPGFIAESTGKKMSSRLLSMKSANALLEFPATGKIFGAGTSIQAILISDISSSLTSKTTNRTASLSVQHEHAIKFTGSQPNIAPQESMVKVAILTVSDTVSSGTGPDRSTKFFNPHPVTIWEYQAYESTCNIEYTQSTPYKTPK</sequence>
<protein>
    <recommendedName>
        <fullName evidence="1">Molybdopterin biosynthesis protein CNX1</fullName>
    </recommendedName>
    <alternativeName>
        <fullName evidence="1">Molybdenum cofactor biosynthesis enzyme CNX1</fullName>
    </alternativeName>
    <domain>
        <recommendedName>
            <fullName evidence="1">Molybdopterin molybdenumtransferase</fullName>
            <shortName evidence="1">MPT Mo-transferase</shortName>
            <ecNumber evidence="1">2.10.1.1</ecNumber>
        </recommendedName>
        <alternativeName>
            <fullName evidence="1">Domain E</fullName>
        </alternativeName>
    </domain>
    <domain>
        <recommendedName>
            <fullName evidence="1">Molybdopterin adenylyltransferase</fullName>
            <shortName evidence="1">MPT adenylyltransferase</shortName>
            <ecNumber evidence="1">2.7.7.75</ecNumber>
        </recommendedName>
        <alternativeName>
            <fullName evidence="1">Domain G</fullName>
        </alternativeName>
    </domain>
</protein>
<reference evidence="3 4" key="1">
    <citation type="submission" date="2023-10" db="EMBL/GenBank/DDBJ databases">
        <title>Chromosome-scale genome assembly provides insights into flower coloration mechanisms of Canna indica.</title>
        <authorList>
            <person name="Li C."/>
        </authorList>
    </citation>
    <scope>NUCLEOTIDE SEQUENCE [LARGE SCALE GENOMIC DNA]</scope>
    <source>
        <tissue evidence="3">Flower</tissue>
    </source>
</reference>